<name>A0AA40BWU7_9PEZI</name>
<dbReference type="PANTHER" id="PTHR35186:SF4">
    <property type="entry name" value="PRION-INHIBITION AND PROPAGATION HELO DOMAIN-CONTAINING PROTEIN"/>
    <property type="match status" value="1"/>
</dbReference>
<accession>A0AA40BWU7</accession>
<dbReference type="AlphaFoldDB" id="A0AA40BWU7"/>
<evidence type="ECO:0000313" key="2">
    <source>
        <dbReference type="EMBL" id="KAK0616549.1"/>
    </source>
</evidence>
<gene>
    <name evidence="2" type="ORF">B0T14DRAFT_568143</name>
</gene>
<proteinExistence type="predicted"/>
<protein>
    <recommendedName>
        <fullName evidence="1">DUF7580 domain-containing protein</fullName>
    </recommendedName>
</protein>
<dbReference type="EMBL" id="JAULSU010000005">
    <property type="protein sequence ID" value="KAK0616549.1"/>
    <property type="molecule type" value="Genomic_DNA"/>
</dbReference>
<evidence type="ECO:0000259" key="1">
    <source>
        <dbReference type="Pfam" id="PF24476"/>
    </source>
</evidence>
<dbReference type="Pfam" id="PF24476">
    <property type="entry name" value="DUF7580"/>
    <property type="match status" value="1"/>
</dbReference>
<reference evidence="2" key="1">
    <citation type="submission" date="2023-06" db="EMBL/GenBank/DDBJ databases">
        <title>Genome-scale phylogeny and comparative genomics of the fungal order Sordariales.</title>
        <authorList>
            <consortium name="Lawrence Berkeley National Laboratory"/>
            <person name="Hensen N."/>
            <person name="Bonometti L."/>
            <person name="Westerberg I."/>
            <person name="Brannstrom I.O."/>
            <person name="Guillou S."/>
            <person name="Cros-Aarteil S."/>
            <person name="Calhoun S."/>
            <person name="Haridas S."/>
            <person name="Kuo A."/>
            <person name="Mondo S."/>
            <person name="Pangilinan J."/>
            <person name="Riley R."/>
            <person name="Labutti K."/>
            <person name="Andreopoulos B."/>
            <person name="Lipzen A."/>
            <person name="Chen C."/>
            <person name="Yanf M."/>
            <person name="Daum C."/>
            <person name="Ng V."/>
            <person name="Clum A."/>
            <person name="Steindorff A."/>
            <person name="Ohm R."/>
            <person name="Martin F."/>
            <person name="Silar P."/>
            <person name="Natvig D."/>
            <person name="Lalanne C."/>
            <person name="Gautier V."/>
            <person name="Ament-Velasquez S.L."/>
            <person name="Kruys A."/>
            <person name="Hutchinson M.I."/>
            <person name="Powell A.J."/>
            <person name="Barry K."/>
            <person name="Miller A.N."/>
            <person name="Grigoriev I.V."/>
            <person name="Debuchy R."/>
            <person name="Gladieux P."/>
            <person name="Thoren M.H."/>
            <person name="Johannesson H."/>
        </authorList>
    </citation>
    <scope>NUCLEOTIDE SEQUENCE</scope>
    <source>
        <strain evidence="2">CBS 606.72</strain>
    </source>
</reference>
<dbReference type="InterPro" id="IPR056002">
    <property type="entry name" value="DUF7580"/>
</dbReference>
<keyword evidence="3" id="KW-1185">Reference proteome</keyword>
<sequence>MAEFVVGTALAVLPLALKGIALYAEVATNFRVLINYPSEIQELSVTLRANDFLVRFAATRLIGSICGGDLKMADELLAVPEQALLIGLNVSSMPMGLLEGMGEVFDLWTETLQTVHLKLDTIKQRLDKMYPSTAQQTSQPPDKFRLFRKRQASPVEPMKPQPRSLAIYHRIQATSSTLYRIIAMRCSCARRDQHLLSISLLDRPILADDSPKTIFSIAISACHDPSFKQRILLEAESVDFQAEDRRRPFGLIDRLHDPTGRRGGAVMSALYASHHEASARYGRPWAAPEPLVAARFDSSCPQAGQSMEITDDICRHFQDALTNSGQTWKRYIRGPEDNSGFEMRPHRKGTLGTQCSLAEIITSMSQTGDTRQPGLPRASLARLAGALAHIILQYHSTPWLSGTWKSSDVTFIESREDPHTTEGHGHGSGGLLSQPYLMTTFPSFPRPGVPAVGLPTSLMREATDSSLSSGTARSEIMFHFGVILLELGFGQPWSILRQSVLADNVLRGMDRQNVSNGKVAEELAQNKRLQDRMGMNYCRIVRRWLSCDFGLGEDKFENVDLQGAFLVDVVTALEQTEGMLKGLDIWNFQH</sequence>
<dbReference type="PANTHER" id="PTHR35186">
    <property type="entry name" value="ANK_REP_REGION DOMAIN-CONTAINING PROTEIN"/>
    <property type="match status" value="1"/>
</dbReference>
<organism evidence="2 3">
    <name type="scientific">Immersiella caudata</name>
    <dbReference type="NCBI Taxonomy" id="314043"/>
    <lineage>
        <taxon>Eukaryota</taxon>
        <taxon>Fungi</taxon>
        <taxon>Dikarya</taxon>
        <taxon>Ascomycota</taxon>
        <taxon>Pezizomycotina</taxon>
        <taxon>Sordariomycetes</taxon>
        <taxon>Sordariomycetidae</taxon>
        <taxon>Sordariales</taxon>
        <taxon>Lasiosphaeriaceae</taxon>
        <taxon>Immersiella</taxon>
    </lineage>
</organism>
<evidence type="ECO:0000313" key="3">
    <source>
        <dbReference type="Proteomes" id="UP001175000"/>
    </source>
</evidence>
<comment type="caution">
    <text evidence="2">The sequence shown here is derived from an EMBL/GenBank/DDBJ whole genome shotgun (WGS) entry which is preliminary data.</text>
</comment>
<dbReference type="Proteomes" id="UP001175000">
    <property type="component" value="Unassembled WGS sequence"/>
</dbReference>
<feature type="domain" description="DUF7580" evidence="1">
    <location>
        <begin position="169"/>
        <end position="554"/>
    </location>
</feature>